<evidence type="ECO:0000256" key="6">
    <source>
        <dbReference type="ARBA" id="ARBA00023014"/>
    </source>
</evidence>
<evidence type="ECO:0000256" key="2">
    <source>
        <dbReference type="ARBA" id="ARBA00022485"/>
    </source>
</evidence>
<dbReference type="PRINTS" id="PR00368">
    <property type="entry name" value="FADPNR"/>
</dbReference>
<dbReference type="Gene3D" id="3.50.50.60">
    <property type="entry name" value="FAD/NAD(P)-binding domain"/>
    <property type="match status" value="2"/>
</dbReference>
<protein>
    <submittedName>
        <fullName evidence="9">Thioredoxin reductase/ferredoxin</fullName>
    </submittedName>
</protein>
<dbReference type="InterPro" id="IPR036188">
    <property type="entry name" value="FAD/NAD-bd_sf"/>
</dbReference>
<dbReference type="PROSITE" id="PS00198">
    <property type="entry name" value="4FE4S_FER_1"/>
    <property type="match status" value="1"/>
</dbReference>
<keyword evidence="10" id="KW-1185">Reference proteome</keyword>
<dbReference type="Gene3D" id="3.30.70.20">
    <property type="match status" value="1"/>
</dbReference>
<proteinExistence type="predicted"/>
<dbReference type="Pfam" id="PF12801">
    <property type="entry name" value="Fer4_5"/>
    <property type="match status" value="2"/>
</dbReference>
<feature type="transmembrane region" description="Helical" evidence="7">
    <location>
        <begin position="483"/>
        <end position="504"/>
    </location>
</feature>
<feature type="transmembrane region" description="Helical" evidence="7">
    <location>
        <begin position="377"/>
        <end position="396"/>
    </location>
</feature>
<evidence type="ECO:0000256" key="3">
    <source>
        <dbReference type="ARBA" id="ARBA00022723"/>
    </source>
</evidence>
<dbReference type="Pfam" id="PF13738">
    <property type="entry name" value="Pyr_redox_3"/>
    <property type="match status" value="1"/>
</dbReference>
<evidence type="ECO:0000259" key="8">
    <source>
        <dbReference type="PROSITE" id="PS51379"/>
    </source>
</evidence>
<dbReference type="SUPFAM" id="SSF54862">
    <property type="entry name" value="4Fe-4S ferredoxins"/>
    <property type="match status" value="1"/>
</dbReference>
<evidence type="ECO:0000313" key="9">
    <source>
        <dbReference type="EMBL" id="MBB6428578.1"/>
    </source>
</evidence>
<keyword evidence="2" id="KW-0004">4Fe-4S</keyword>
<name>A0A7X0H3U0_9BACT</name>
<evidence type="ECO:0000256" key="5">
    <source>
        <dbReference type="ARBA" id="ARBA00023004"/>
    </source>
</evidence>
<evidence type="ECO:0000256" key="4">
    <source>
        <dbReference type="ARBA" id="ARBA00022982"/>
    </source>
</evidence>
<keyword evidence="7" id="KW-1133">Transmembrane helix</keyword>
<keyword evidence="7" id="KW-0812">Transmembrane</keyword>
<dbReference type="PRINTS" id="PR00469">
    <property type="entry name" value="PNDRDTASEII"/>
</dbReference>
<keyword evidence="5" id="KW-0408">Iron</keyword>
<feature type="transmembrane region" description="Helical" evidence="7">
    <location>
        <begin position="673"/>
        <end position="691"/>
    </location>
</feature>
<dbReference type="InterPro" id="IPR051684">
    <property type="entry name" value="Electron_Trans/Redox"/>
</dbReference>
<evidence type="ECO:0000313" key="10">
    <source>
        <dbReference type="Proteomes" id="UP000541810"/>
    </source>
</evidence>
<dbReference type="InterPro" id="IPR017896">
    <property type="entry name" value="4Fe4S_Fe-S-bd"/>
</dbReference>
<keyword evidence="4" id="KW-0249">Electron transport</keyword>
<evidence type="ECO:0000256" key="7">
    <source>
        <dbReference type="SAM" id="Phobius"/>
    </source>
</evidence>
<keyword evidence="7" id="KW-0472">Membrane</keyword>
<reference evidence="9 10" key="1">
    <citation type="submission" date="2020-08" db="EMBL/GenBank/DDBJ databases">
        <title>Genomic Encyclopedia of Type Strains, Phase IV (KMG-IV): sequencing the most valuable type-strain genomes for metagenomic binning, comparative biology and taxonomic classification.</title>
        <authorList>
            <person name="Goeker M."/>
        </authorList>
    </citation>
    <scope>NUCLEOTIDE SEQUENCE [LARGE SCALE GENOMIC DNA]</scope>
    <source>
        <strain evidence="9 10">DSM 103725</strain>
    </source>
</reference>
<dbReference type="SUPFAM" id="SSF51905">
    <property type="entry name" value="FAD/NAD(P)-binding domain"/>
    <property type="match status" value="2"/>
</dbReference>
<organism evidence="9 10">
    <name type="scientific">Algisphaera agarilytica</name>
    <dbReference type="NCBI Taxonomy" id="1385975"/>
    <lineage>
        <taxon>Bacteria</taxon>
        <taxon>Pseudomonadati</taxon>
        <taxon>Planctomycetota</taxon>
        <taxon>Phycisphaerae</taxon>
        <taxon>Phycisphaerales</taxon>
        <taxon>Phycisphaeraceae</taxon>
        <taxon>Algisphaera</taxon>
    </lineage>
</organism>
<dbReference type="GO" id="GO:0005886">
    <property type="term" value="C:plasma membrane"/>
    <property type="evidence" value="ECO:0007669"/>
    <property type="project" value="TreeGrafter"/>
</dbReference>
<dbReference type="EMBL" id="JACHGY010000001">
    <property type="protein sequence ID" value="MBB6428578.1"/>
    <property type="molecule type" value="Genomic_DNA"/>
</dbReference>
<dbReference type="GO" id="GO:0051539">
    <property type="term" value="F:4 iron, 4 sulfur cluster binding"/>
    <property type="evidence" value="ECO:0007669"/>
    <property type="project" value="UniProtKB-KW"/>
</dbReference>
<keyword evidence="6" id="KW-0411">Iron-sulfur</keyword>
<dbReference type="Pfam" id="PF13237">
    <property type="entry name" value="Fer4_10"/>
    <property type="match status" value="1"/>
</dbReference>
<keyword evidence="1" id="KW-0813">Transport</keyword>
<feature type="transmembrane region" description="Helical" evidence="7">
    <location>
        <begin position="622"/>
        <end position="640"/>
    </location>
</feature>
<sequence>MTTNPLAWYTRWLHTRWPAGTVEKLPVVQPDGSTNVPGFYIVGDLTGIPLLKFSADTGTRAVMTIANDPGFAKRTVADPAVRDIAIVGGGVSGFAAAKEAKKRDLTYELFEAAEPFSTISNFPKGKPIFTYPTDMTPAGDLQFHDKAEIKEGLLEDLHEQTLDQGITPTYARIEKITKSGGVFELHVAGGENIKAHRVIVGIGRSGNFRKLNIPGEELDKVYNRLHDPKDFCGQDILVVGGGDSAMETAIALATCGSKVTLSYRKPEFSRPKPENIEKIQALAVDPEADIDVETVDGDRVTTPSGAYLGPKPQPPGTINLMMASQPTEIRENEVVIKDAKGNEQTIPNNSVFEMIGREPPLDFFRKSGVRISGDRGAWWWTWLIVFVLFCAWIYHWKGDYNIPFGLKDKFNESFLGLNPGVFWDWVKESTGGYFSREGSLGHTLAISASGRSFYYTLAYASCVVIFGVRRIKRRKTPYIKLQTLTLMAIQVLPLFLLPEIFFPWMGHNGWFDGGIGAWFANTFFPEVSYGHGREYWRAYGFVLAWPLMAWNWFTNEPIWGWLILGFLQTFVAIPIMIRYWGKGAYCGWICSCGALAETLGDTHRHKMPHGPFWNRLNMVGQVFLWFAAAIMLFRIAGWVLPDGVDANGKTVPNFADATFKYLAKGDGLPLLNFSYMVDLMWAGVLGVGLYFHFSGRVWCRFACPLAALMHIYTRLFSRFAIIADKKKCISCNVCTSVCHQGIDIMNFANKGLPMKDVECVRCSACVQSCPTGVLSFGQIDGDNNVIAKDPAWLAASPVQMAELTINGKKSS</sequence>
<gene>
    <name evidence="9" type="ORF">HNQ40_000384</name>
</gene>
<dbReference type="GO" id="GO:0046872">
    <property type="term" value="F:metal ion binding"/>
    <property type="evidence" value="ECO:0007669"/>
    <property type="project" value="UniProtKB-KW"/>
</dbReference>
<dbReference type="PROSITE" id="PS51379">
    <property type="entry name" value="4FE4S_FER_2"/>
    <property type="match status" value="2"/>
</dbReference>
<feature type="transmembrane region" description="Helical" evidence="7">
    <location>
        <begin position="453"/>
        <end position="471"/>
    </location>
</feature>
<comment type="caution">
    <text evidence="9">The sequence shown here is derived from an EMBL/GenBank/DDBJ whole genome shotgun (WGS) entry which is preliminary data.</text>
</comment>
<evidence type="ECO:0000256" key="1">
    <source>
        <dbReference type="ARBA" id="ARBA00022448"/>
    </source>
</evidence>
<dbReference type="Proteomes" id="UP000541810">
    <property type="component" value="Unassembled WGS sequence"/>
</dbReference>
<accession>A0A7X0H3U0</accession>
<feature type="domain" description="4Fe-4S ferredoxin-type" evidence="8">
    <location>
        <begin position="751"/>
        <end position="779"/>
    </location>
</feature>
<keyword evidence="3" id="KW-0479">Metal-binding</keyword>
<dbReference type="AlphaFoldDB" id="A0A7X0H3U0"/>
<feature type="domain" description="4Fe-4S ferredoxin-type" evidence="8">
    <location>
        <begin position="719"/>
        <end position="750"/>
    </location>
</feature>
<dbReference type="RefSeq" id="WP_184675849.1">
    <property type="nucleotide sequence ID" value="NZ_JACHGY010000001.1"/>
</dbReference>
<dbReference type="InterPro" id="IPR017900">
    <property type="entry name" value="4Fe4S_Fe_S_CS"/>
</dbReference>
<dbReference type="PANTHER" id="PTHR30176:SF3">
    <property type="entry name" value="FERREDOXIN-TYPE PROTEIN NAPH"/>
    <property type="match status" value="1"/>
</dbReference>
<dbReference type="PANTHER" id="PTHR30176">
    <property type="entry name" value="FERREDOXIN-TYPE PROTEIN NAPH"/>
    <property type="match status" value="1"/>
</dbReference>
<feature type="transmembrane region" description="Helical" evidence="7">
    <location>
        <begin position="559"/>
        <end position="577"/>
    </location>
</feature>